<keyword evidence="1" id="KW-0472">Membrane</keyword>
<evidence type="ECO:0000313" key="4">
    <source>
        <dbReference type="Proteomes" id="UP001474421"/>
    </source>
</evidence>
<dbReference type="GO" id="GO:0004945">
    <property type="term" value="F:angiotensin type II receptor activity"/>
    <property type="evidence" value="ECO:0007669"/>
    <property type="project" value="UniProtKB-UniRule"/>
</dbReference>
<dbReference type="GO" id="GO:0005886">
    <property type="term" value="C:plasma membrane"/>
    <property type="evidence" value="ECO:0007669"/>
    <property type="project" value="UniProtKB-SubCell"/>
</dbReference>
<comment type="function">
    <text evidence="1">Receptor for angiotensin II, a vasoconstricting peptide, which acts as a key regulator of blood pressure and sodium retention by the kidney. The activated receptor in turn couples to G-alpha proteins G(q) and thus activates phospholipase C and increases the cytosolic Ca(2+) concentrations, which in turn triggers cellular responses such as stimulation of protein kinase C.</text>
</comment>
<dbReference type="Proteomes" id="UP001474421">
    <property type="component" value="Unassembled WGS sequence"/>
</dbReference>
<dbReference type="PRINTS" id="PR00635">
    <property type="entry name" value="ANGIOTENSN1R"/>
</dbReference>
<comment type="similarity">
    <text evidence="1">Belongs to the G-protein coupled receptor 1 family.</text>
</comment>
<feature type="compositionally biased region" description="Basic and acidic residues" evidence="2">
    <location>
        <begin position="99"/>
        <end position="124"/>
    </location>
</feature>
<keyword evidence="3" id="KW-0675">Receptor</keyword>
<accession>A0AAW1BG32</accession>
<protein>
    <recommendedName>
        <fullName evidence="1">Type-1 angiotensin II receptor</fullName>
    </recommendedName>
</protein>
<sequence length="259" mass="29102">MERKTLQRTTSRTEGLVPDFLDLLLLRSEETGKRQGSAVLDTLASGAEQAKLRHTRVRRRSDFITGAWTLGAGQGIVEVGRQAESRAGKGSGVGEESEMDRRGSPRREWGGGQRDCTKREEGKFHRSVGVPPRPPPPSETRAEALLCWYQFPAQPLAKLITMNLNISAEETDKKNPIDCPSLGRHSYIFVMVPTVYSIIFVIGVLLKTCFRVLRGKGKERKGKERKGKERKGKERKGKERKGKERKGKVYFKKVKELPA</sequence>
<feature type="transmembrane region" description="Helical" evidence="1">
    <location>
        <begin position="187"/>
        <end position="213"/>
    </location>
</feature>
<evidence type="ECO:0000256" key="1">
    <source>
        <dbReference type="RuleBase" id="RU368058"/>
    </source>
</evidence>
<keyword evidence="1" id="KW-1133">Transmembrane helix</keyword>
<evidence type="ECO:0000256" key="2">
    <source>
        <dbReference type="SAM" id="MobiDB-lite"/>
    </source>
</evidence>
<feature type="region of interest" description="Disordered" evidence="2">
    <location>
        <begin position="217"/>
        <end position="248"/>
    </location>
</feature>
<feature type="region of interest" description="Disordered" evidence="2">
    <location>
        <begin position="81"/>
        <end position="139"/>
    </location>
</feature>
<comment type="caution">
    <text evidence="1">Lacks conserved residue(s) required for the propagation of feature annotation.</text>
</comment>
<dbReference type="EMBL" id="JAOTOJ010000005">
    <property type="protein sequence ID" value="KAK9401189.1"/>
    <property type="molecule type" value="Genomic_DNA"/>
</dbReference>
<evidence type="ECO:0000313" key="3">
    <source>
        <dbReference type="EMBL" id="KAK9401189.1"/>
    </source>
</evidence>
<keyword evidence="4" id="KW-1185">Reference proteome</keyword>
<organism evidence="3 4">
    <name type="scientific">Crotalus adamanteus</name>
    <name type="common">Eastern diamondback rattlesnake</name>
    <dbReference type="NCBI Taxonomy" id="8729"/>
    <lineage>
        <taxon>Eukaryota</taxon>
        <taxon>Metazoa</taxon>
        <taxon>Chordata</taxon>
        <taxon>Craniata</taxon>
        <taxon>Vertebrata</taxon>
        <taxon>Euteleostomi</taxon>
        <taxon>Lepidosauria</taxon>
        <taxon>Squamata</taxon>
        <taxon>Bifurcata</taxon>
        <taxon>Unidentata</taxon>
        <taxon>Episquamata</taxon>
        <taxon>Toxicofera</taxon>
        <taxon>Serpentes</taxon>
        <taxon>Colubroidea</taxon>
        <taxon>Viperidae</taxon>
        <taxon>Crotalinae</taxon>
        <taxon>Crotalus</taxon>
    </lineage>
</organism>
<gene>
    <name evidence="3" type="ORF">NXF25_011903</name>
</gene>
<name>A0AAW1BG32_CROAD</name>
<keyword evidence="1" id="KW-0807">Transducer</keyword>
<reference evidence="3 4" key="1">
    <citation type="journal article" date="2024" name="Proc. Natl. Acad. Sci. U.S.A.">
        <title>The genetic regulatory architecture and epigenomic basis for age-related changes in rattlesnake venom.</title>
        <authorList>
            <person name="Hogan M.P."/>
            <person name="Holding M.L."/>
            <person name="Nystrom G.S."/>
            <person name="Colston T.J."/>
            <person name="Bartlett D.A."/>
            <person name="Mason A.J."/>
            <person name="Ellsworth S.A."/>
            <person name="Rautsaw R.M."/>
            <person name="Lawrence K.C."/>
            <person name="Strickland J.L."/>
            <person name="He B."/>
            <person name="Fraser P."/>
            <person name="Margres M.J."/>
            <person name="Gilbert D.M."/>
            <person name="Gibbs H.L."/>
            <person name="Parkinson C.L."/>
            <person name="Rokyta D.R."/>
        </authorList>
    </citation>
    <scope>NUCLEOTIDE SEQUENCE [LARGE SCALE GENOMIC DNA]</scope>
    <source>
        <strain evidence="3">DRR0105</strain>
    </source>
</reference>
<comment type="caution">
    <text evidence="3">The sequence shown here is derived from an EMBL/GenBank/DDBJ whole genome shotgun (WGS) entry which is preliminary data.</text>
</comment>
<dbReference type="AlphaFoldDB" id="A0AAW1BG32"/>
<keyword evidence="1" id="KW-0297">G-protein coupled receptor</keyword>
<keyword evidence="1" id="KW-1003">Cell membrane</keyword>
<dbReference type="InterPro" id="IPR000190">
    <property type="entry name" value="ATII_AT1_rcpt"/>
</dbReference>
<comment type="subcellular location">
    <subcellularLocation>
        <location evidence="1">Cell membrane</location>
        <topology evidence="1">Multi-pass membrane protein</topology>
    </subcellularLocation>
</comment>
<dbReference type="GO" id="GO:0001596">
    <property type="term" value="F:angiotensin type I receptor activity"/>
    <property type="evidence" value="ECO:0007669"/>
    <property type="project" value="UniProtKB-UniRule"/>
</dbReference>
<dbReference type="GO" id="GO:0019229">
    <property type="term" value="P:regulation of vasoconstriction"/>
    <property type="evidence" value="ECO:0007669"/>
    <property type="project" value="UniProtKB-UniRule"/>
</dbReference>
<proteinExistence type="inferred from homology"/>
<keyword evidence="1" id="KW-0812">Transmembrane</keyword>